<comment type="subunit">
    <text evidence="7">Heterodimer with SRP9; binds RNA as heterodimer. Component of a signal recognition particle (SRP) complex that consists of a 7SL RNA molecule of 300 nucleotides and six protein subunits: SRP72, SRP68, SRP54, SRP19, SRP14 and SRP9.</text>
</comment>
<evidence type="ECO:0000256" key="7">
    <source>
        <dbReference type="RuleBase" id="RU368100"/>
    </source>
</evidence>
<keyword evidence="6 7" id="KW-0687">Ribonucleoprotein</keyword>
<dbReference type="GeneID" id="25268153"/>
<dbReference type="OMA" id="TNCPEAQ"/>
<keyword evidence="5 7" id="KW-0733">Signal recognition particle</keyword>
<comment type="function">
    <text evidence="7">Component of the signal recognition particle (SRP) complex, a ribonucleoprotein complex that mediates the cotranslational targeting of secretory and membrane proteins to the endoplasmic reticulum (ER). SRP9 together with SRP14 and the Alu portion of the SRP RNA, constitutes the elongation arrest domain of SRP. The complex of SRP9 and SRP14 is required for SRP RNA binding.</text>
</comment>
<dbReference type="Proteomes" id="UP000018050">
    <property type="component" value="Unassembled WGS sequence"/>
</dbReference>
<evidence type="ECO:0000256" key="2">
    <source>
        <dbReference type="ARBA" id="ARBA00010349"/>
    </source>
</evidence>
<comment type="similarity">
    <text evidence="2 7">Belongs to the SRP14 family.</text>
</comment>
<accession>U6GG03</accession>
<evidence type="ECO:0000313" key="10">
    <source>
        <dbReference type="Proteomes" id="UP000018050"/>
    </source>
</evidence>
<feature type="compositionally biased region" description="Low complexity" evidence="8">
    <location>
        <begin position="119"/>
        <end position="133"/>
    </location>
</feature>
<comment type="subcellular location">
    <subcellularLocation>
        <location evidence="1 7">Cytoplasm</location>
    </subcellularLocation>
</comment>
<dbReference type="Pfam" id="PF02290">
    <property type="entry name" value="SRP14"/>
    <property type="match status" value="1"/>
</dbReference>
<reference evidence="9" key="1">
    <citation type="submission" date="2013-10" db="EMBL/GenBank/DDBJ databases">
        <title>Genomic analysis of the causative agents of coccidiosis in chickens.</title>
        <authorList>
            <person name="Reid A.J."/>
            <person name="Blake D."/>
            <person name="Billington K."/>
            <person name="Browne H."/>
            <person name="Dunn M."/>
            <person name="Hung S."/>
            <person name="Kawahara F."/>
            <person name="Miranda-Saavedra D."/>
            <person name="Mourier T."/>
            <person name="Nagra H."/>
            <person name="Otto T.D."/>
            <person name="Rawlings N."/>
            <person name="Sanchez A."/>
            <person name="Sanders M."/>
            <person name="Subramaniam C."/>
            <person name="Tay Y."/>
            <person name="Dear P."/>
            <person name="Doerig C."/>
            <person name="Gruber A."/>
            <person name="Parkinson J."/>
            <person name="Shirley M."/>
            <person name="Wan K.L."/>
            <person name="Berriman M."/>
            <person name="Tomley F."/>
            <person name="Pain A."/>
        </authorList>
    </citation>
    <scope>NUCLEOTIDE SEQUENCE</scope>
    <source>
        <strain evidence="9">Houghton</strain>
    </source>
</reference>
<keyword evidence="10" id="KW-1185">Reference proteome</keyword>
<dbReference type="SUPFAM" id="SSF54762">
    <property type="entry name" value="Signal recognition particle alu RNA binding heterodimer, SRP9/14"/>
    <property type="match status" value="1"/>
</dbReference>
<dbReference type="PANTHER" id="PTHR12013">
    <property type="entry name" value="SIGNAL RECOGNITION PARTICLE 14 KD PROTEIN"/>
    <property type="match status" value="1"/>
</dbReference>
<evidence type="ECO:0000256" key="3">
    <source>
        <dbReference type="ARBA" id="ARBA00022490"/>
    </source>
</evidence>
<dbReference type="EMBL" id="HG670841">
    <property type="protein sequence ID" value="CDI78228.1"/>
    <property type="molecule type" value="Genomic_DNA"/>
</dbReference>
<dbReference type="InterPro" id="IPR009018">
    <property type="entry name" value="Signal_recog_particle_SRP9/14"/>
</dbReference>
<sequence>MGLLGEAEFLEALRRLYEDSRSKNSGTVWITLKRTFPEVGGSRGAKRRRKLHSCEEKPEAVPVCLVRATDGKKKISVQVEGERASGFSKQLLGVSRQYTDQVKPNSPAAAKDKQEKQQQKQQPKQQQKQQRQQPQKEKKRKNEQSNRSFKREM</sequence>
<dbReference type="VEuPathDB" id="ToxoDB:EAH_00000830"/>
<dbReference type="RefSeq" id="XP_013251497.1">
    <property type="nucleotide sequence ID" value="XM_013396043.1"/>
</dbReference>
<dbReference type="OrthoDB" id="19209at2759"/>
<dbReference type="GO" id="GO:0005786">
    <property type="term" value="C:signal recognition particle, endoplasmic reticulum targeting"/>
    <property type="evidence" value="ECO:0007669"/>
    <property type="project" value="UniProtKB-UniRule"/>
</dbReference>
<keyword evidence="3 7" id="KW-0963">Cytoplasm</keyword>
<evidence type="ECO:0000256" key="1">
    <source>
        <dbReference type="ARBA" id="ARBA00004496"/>
    </source>
</evidence>
<reference evidence="9" key="2">
    <citation type="submission" date="2013-10" db="EMBL/GenBank/DDBJ databases">
        <authorList>
            <person name="Aslett M."/>
        </authorList>
    </citation>
    <scope>NUCLEOTIDE SEQUENCE</scope>
    <source>
        <strain evidence="9">Houghton</strain>
    </source>
</reference>
<dbReference type="InterPro" id="IPR003210">
    <property type="entry name" value="Signal_recog_particle_SRP14"/>
</dbReference>
<evidence type="ECO:0000256" key="8">
    <source>
        <dbReference type="SAM" id="MobiDB-lite"/>
    </source>
</evidence>
<feature type="compositionally biased region" description="Basic and acidic residues" evidence="8">
    <location>
        <begin position="134"/>
        <end position="153"/>
    </location>
</feature>
<organism evidence="9 10">
    <name type="scientific">Eimeria acervulina</name>
    <name type="common">Coccidian parasite</name>
    <dbReference type="NCBI Taxonomy" id="5801"/>
    <lineage>
        <taxon>Eukaryota</taxon>
        <taxon>Sar</taxon>
        <taxon>Alveolata</taxon>
        <taxon>Apicomplexa</taxon>
        <taxon>Conoidasida</taxon>
        <taxon>Coccidia</taxon>
        <taxon>Eucoccidiorida</taxon>
        <taxon>Eimeriorina</taxon>
        <taxon>Eimeriidae</taxon>
        <taxon>Eimeria</taxon>
    </lineage>
</organism>
<feature type="region of interest" description="Disordered" evidence="8">
    <location>
        <begin position="79"/>
        <end position="153"/>
    </location>
</feature>
<evidence type="ECO:0000256" key="4">
    <source>
        <dbReference type="ARBA" id="ARBA00022884"/>
    </source>
</evidence>
<dbReference type="GO" id="GO:0030942">
    <property type="term" value="F:endoplasmic reticulum signal peptide binding"/>
    <property type="evidence" value="ECO:0007669"/>
    <property type="project" value="UniProtKB-UniRule"/>
</dbReference>
<keyword evidence="4 7" id="KW-0694">RNA-binding</keyword>
<dbReference type="GO" id="GO:0008312">
    <property type="term" value="F:7S RNA binding"/>
    <property type="evidence" value="ECO:0007669"/>
    <property type="project" value="UniProtKB-UniRule"/>
</dbReference>
<dbReference type="Gene3D" id="3.30.720.10">
    <property type="entry name" value="Signal recognition particle alu RNA binding heterodimer, srp9/1"/>
    <property type="match status" value="1"/>
</dbReference>
<dbReference type="AlphaFoldDB" id="U6GG03"/>
<gene>
    <name evidence="9" type="ORF">EAH_00000830</name>
</gene>
<proteinExistence type="inferred from homology"/>
<evidence type="ECO:0000256" key="5">
    <source>
        <dbReference type="ARBA" id="ARBA00023135"/>
    </source>
</evidence>
<evidence type="ECO:0000313" key="9">
    <source>
        <dbReference type="EMBL" id="CDI78228.1"/>
    </source>
</evidence>
<protein>
    <recommendedName>
        <fullName evidence="7">Signal recognition particle 14 kDa protein</fullName>
        <shortName evidence="7">SRP14</shortName>
    </recommendedName>
</protein>
<name>U6GG03_EIMAC</name>
<evidence type="ECO:0000256" key="6">
    <source>
        <dbReference type="ARBA" id="ARBA00023274"/>
    </source>
</evidence>
<dbReference type="GO" id="GO:0006614">
    <property type="term" value="P:SRP-dependent cotranslational protein targeting to membrane"/>
    <property type="evidence" value="ECO:0007669"/>
    <property type="project" value="UniProtKB-UniRule"/>
</dbReference>